<evidence type="ECO:0000256" key="5">
    <source>
        <dbReference type="ARBA" id="ARBA00023136"/>
    </source>
</evidence>
<keyword evidence="3 7" id="KW-0812">Transmembrane</keyword>
<gene>
    <name evidence="9" type="ORF">Ocin01_15565</name>
</gene>
<comment type="subcellular location">
    <subcellularLocation>
        <location evidence="1">Membrane</location>
    </subcellularLocation>
</comment>
<keyword evidence="5 7" id="KW-0472">Membrane</keyword>
<keyword evidence="4 7" id="KW-1133">Transmembrane helix</keyword>
<evidence type="ECO:0000256" key="4">
    <source>
        <dbReference type="ARBA" id="ARBA00022989"/>
    </source>
</evidence>
<evidence type="ECO:0000256" key="6">
    <source>
        <dbReference type="ARBA" id="ARBA00045856"/>
    </source>
</evidence>
<dbReference type="PANTHER" id="PTHR13259">
    <property type="entry name" value="BLADDER CANCER 10 KD PROTEIN HOMOLOG"/>
    <property type="match status" value="1"/>
</dbReference>
<dbReference type="PANTHER" id="PTHR13259:SF1">
    <property type="entry name" value="BLADDER CANCER-ASSOCIATED PROTEIN"/>
    <property type="match status" value="1"/>
</dbReference>
<comment type="similarity">
    <text evidence="2">Belongs to the BLCAP family.</text>
</comment>
<dbReference type="OrthoDB" id="10255449at2759"/>
<protein>
    <submittedName>
        <fullName evidence="9">Bladder cancer-associated protein</fullName>
    </submittedName>
</protein>
<feature type="chain" id="PRO_5008903857" evidence="8">
    <location>
        <begin position="20"/>
        <end position="106"/>
    </location>
</feature>
<evidence type="ECO:0000313" key="10">
    <source>
        <dbReference type="Proteomes" id="UP000094527"/>
    </source>
</evidence>
<evidence type="ECO:0000256" key="7">
    <source>
        <dbReference type="SAM" id="Phobius"/>
    </source>
</evidence>
<reference evidence="9 10" key="1">
    <citation type="journal article" date="2016" name="Genome Biol. Evol.">
        <title>Gene Family Evolution Reflects Adaptation to Soil Environmental Stressors in the Genome of the Collembolan Orchesella cincta.</title>
        <authorList>
            <person name="Faddeeva-Vakhrusheva A."/>
            <person name="Derks M.F."/>
            <person name="Anvar S.Y."/>
            <person name="Agamennone V."/>
            <person name="Suring W."/>
            <person name="Smit S."/>
            <person name="van Straalen N.M."/>
            <person name="Roelofs D."/>
        </authorList>
    </citation>
    <scope>NUCLEOTIDE SEQUENCE [LARGE SCALE GENOMIC DNA]</scope>
    <source>
        <tissue evidence="9">Mixed pool</tissue>
    </source>
</reference>
<name>A0A1D2MDN0_ORCCI</name>
<sequence length="106" mass="11899">MYCLQWLIPVLLLPKPVNPALVHNHVMFMVLYLTGFFLERKPCTICSLVFIVAVALLCYSGLGNCLFWSSNCDTVRCENEALASFIAHIFGILETTCTVERLTIAI</sequence>
<accession>A0A1D2MDN0</accession>
<evidence type="ECO:0000256" key="8">
    <source>
        <dbReference type="SAM" id="SignalP"/>
    </source>
</evidence>
<dbReference type="Proteomes" id="UP000094527">
    <property type="component" value="Unassembled WGS sequence"/>
</dbReference>
<feature type="transmembrane region" description="Helical" evidence="7">
    <location>
        <begin position="45"/>
        <end position="69"/>
    </location>
</feature>
<evidence type="ECO:0000256" key="3">
    <source>
        <dbReference type="ARBA" id="ARBA00022692"/>
    </source>
</evidence>
<dbReference type="STRING" id="48709.A0A1D2MDN0"/>
<dbReference type="GO" id="GO:0016020">
    <property type="term" value="C:membrane"/>
    <property type="evidence" value="ECO:0007669"/>
    <property type="project" value="UniProtKB-SubCell"/>
</dbReference>
<evidence type="ECO:0000256" key="2">
    <source>
        <dbReference type="ARBA" id="ARBA00007216"/>
    </source>
</evidence>
<comment type="function">
    <text evidence="6">Acts as a tumor suppressor; induces growth arrest at G(1)/S checkpoint and apoptosis via RB1-dependent and p53/TP53- and NF-kappa-B-independent mechanisms. Modulates expression of genes involved in the regulation of proliferation, cell cycle and apoptosis.</text>
</comment>
<dbReference type="OMA" id="PCHICSI"/>
<dbReference type="Pfam" id="PF06726">
    <property type="entry name" value="BC10"/>
    <property type="match status" value="1"/>
</dbReference>
<evidence type="ECO:0000256" key="1">
    <source>
        <dbReference type="ARBA" id="ARBA00004370"/>
    </source>
</evidence>
<dbReference type="InterPro" id="IPR009598">
    <property type="entry name" value="BCALP"/>
</dbReference>
<dbReference type="EMBL" id="LJIJ01001665">
    <property type="protein sequence ID" value="ODM91117.1"/>
    <property type="molecule type" value="Genomic_DNA"/>
</dbReference>
<keyword evidence="10" id="KW-1185">Reference proteome</keyword>
<comment type="caution">
    <text evidence="9">The sequence shown here is derived from an EMBL/GenBank/DDBJ whole genome shotgun (WGS) entry which is preliminary data.</text>
</comment>
<dbReference type="SMART" id="SM01396">
    <property type="entry name" value="BC10"/>
    <property type="match status" value="1"/>
</dbReference>
<keyword evidence="8" id="KW-0732">Signal</keyword>
<proteinExistence type="inferred from homology"/>
<feature type="signal peptide" evidence="8">
    <location>
        <begin position="1"/>
        <end position="19"/>
    </location>
</feature>
<dbReference type="AlphaFoldDB" id="A0A1D2MDN0"/>
<evidence type="ECO:0000313" key="9">
    <source>
        <dbReference type="EMBL" id="ODM91117.1"/>
    </source>
</evidence>
<organism evidence="9 10">
    <name type="scientific">Orchesella cincta</name>
    <name type="common">Springtail</name>
    <name type="synonym">Podura cincta</name>
    <dbReference type="NCBI Taxonomy" id="48709"/>
    <lineage>
        <taxon>Eukaryota</taxon>
        <taxon>Metazoa</taxon>
        <taxon>Ecdysozoa</taxon>
        <taxon>Arthropoda</taxon>
        <taxon>Hexapoda</taxon>
        <taxon>Collembola</taxon>
        <taxon>Entomobryomorpha</taxon>
        <taxon>Entomobryoidea</taxon>
        <taxon>Orchesellidae</taxon>
        <taxon>Orchesellinae</taxon>
        <taxon>Orchesella</taxon>
    </lineage>
</organism>
<feature type="transmembrane region" description="Helical" evidence="7">
    <location>
        <begin position="20"/>
        <end position="38"/>
    </location>
</feature>